<dbReference type="InterPro" id="IPR052626">
    <property type="entry name" value="SWT1_Regulator"/>
</dbReference>
<feature type="compositionally biased region" description="Basic and acidic residues" evidence="3">
    <location>
        <begin position="157"/>
        <end position="167"/>
    </location>
</feature>
<dbReference type="InterPro" id="IPR002716">
    <property type="entry name" value="PIN_dom"/>
</dbReference>
<dbReference type="FunFam" id="3.40.50.1010:FF:000012">
    <property type="entry name" value="SWT1, RNA endoribonuclease homolog"/>
    <property type="match status" value="1"/>
</dbReference>
<dbReference type="AlphaFoldDB" id="A0A8U0N689"/>
<feature type="region of interest" description="Disordered" evidence="3">
    <location>
        <begin position="227"/>
        <end position="277"/>
    </location>
</feature>
<evidence type="ECO:0000313" key="6">
    <source>
        <dbReference type="RefSeq" id="XP_004768016.1"/>
    </source>
</evidence>
<evidence type="ECO:0000259" key="4">
    <source>
        <dbReference type="SMART" id="SM00670"/>
    </source>
</evidence>
<dbReference type="Proteomes" id="UP000000715">
    <property type="component" value="Unplaced"/>
</dbReference>
<dbReference type="GeneID" id="101691836"/>
<dbReference type="Pfam" id="PF13638">
    <property type="entry name" value="PIN_4"/>
    <property type="match status" value="1"/>
</dbReference>
<feature type="compositionally biased region" description="Polar residues" evidence="3">
    <location>
        <begin position="72"/>
        <end position="88"/>
    </location>
</feature>
<dbReference type="PANTHER" id="PTHR16161:SF0">
    <property type="entry name" value="TRANSCRIPTIONAL PROTEIN SWT1"/>
    <property type="match status" value="1"/>
</dbReference>
<dbReference type="CDD" id="cd18727">
    <property type="entry name" value="PIN_Swt1-like"/>
    <property type="match status" value="1"/>
</dbReference>
<dbReference type="CTD" id="54823"/>
<keyword evidence="5" id="KW-1185">Reference proteome</keyword>
<comment type="similarity">
    <text evidence="1">Belongs to the SWT1 family.</text>
</comment>
<protein>
    <recommendedName>
        <fullName evidence="2">Transcriptional protein SWT1</fullName>
    </recommendedName>
</protein>
<accession>A0A8U0N689</accession>
<evidence type="ECO:0000256" key="2">
    <source>
        <dbReference type="ARBA" id="ARBA00074620"/>
    </source>
</evidence>
<sequence>MGRAGCVQQTKDEEPVTKSCQQKNKKPEVAIRGPVRFPFPEALRRHHSLRRNVSGTATNEVREFCFHGASRFQPSTKEAKQDYNTQGAARQPGRSRSSKSLEEVNAKLNKRSQRWSSSLGPSAELHFPASIGSGGDPFSWPGPPESPPLRALLFKMSNRESCGEKEKSRRKGTTASLSFDVQDKTEKKTSSSTSSACCVRSVSSEKRKLKSDHTDILYCDVKRRQELKRLDVATEPPGRKQKISSSSQGPVKLQEASYSNANQIISPSPSSQGTKKDLRRYVDFKDIKLTNLKNKPDHGIKNLSNPKMAKDVKPKTEVQASEKQWPHVLAQREKMKELKKERHRKCRDSSEKRVSEKCKRIHFSQDHNSNKILKEPLESRRRRISFKIPVKSRDTFQKLVEENVFSLESNKSKTKQEKKCLESSQVSLNLTRHKSEHLFSDSTSKQVVHEWKVKNHPEQQESDSSSRENVIQSFEAPCSSASFESIQDTDQEMQIVEELHAARVGKSVDLPVVFSSGELTSMEIDLVEDDVHSSAANTASDKKLLIVIDTNILMNHLNFVRILKTTEIPGFDKLVLIIPWVVIQELDRMKAGKLLKHAQHKAVPAVHFINDSLKDQDRKLWGQSLQLASQKLYGLSDENNDDRVLKCCLQYQELVPCSVVILCTDDRNLRNKGLISGVKSLSKEELSAELLNLSLNTDVCHQPCISKQQLKAEATLLEESYKEETPHSGQPIILESIISDLEKSLGTALSSILETEMKIAFGNLWMEMLYLKPPWTLIHLLQCFRKHWLAVFGLVMEKNLLLTIESLYENLSKANNAVDFTTLKFLLQDSKSLLHAFSTRSNYDGILPRAFAQVSELLQTFAEVKAKLKQNPSETTVGKKQEDTSLMKSNNQEITIFSGSHLPQPNRHQEIWSILENVWITLYQNSMDVFQRLGSNAALTSSKIASFEEAYVSLQKLMAAVKDILEGIQRILAPNSNYQDVEPLYNFLIKYEVNRNVPFTAQELYDCVSQSEYREKLTIGCHQLVEMECSMQQCSASVYREAQSRGWCEDTLNYRT</sequence>
<reference evidence="6" key="1">
    <citation type="submission" date="2025-08" db="UniProtKB">
        <authorList>
            <consortium name="RefSeq"/>
        </authorList>
    </citation>
    <scope>IDENTIFICATION</scope>
    <source>
        <tissue evidence="6">Brain</tissue>
    </source>
</reference>
<feature type="compositionally biased region" description="Low complexity" evidence="3">
    <location>
        <begin position="190"/>
        <end position="202"/>
    </location>
</feature>
<feature type="region of interest" description="Disordered" evidence="3">
    <location>
        <begin position="1"/>
        <end position="33"/>
    </location>
</feature>
<evidence type="ECO:0000256" key="1">
    <source>
        <dbReference type="ARBA" id="ARBA00060839"/>
    </source>
</evidence>
<dbReference type="GO" id="GO:0005634">
    <property type="term" value="C:nucleus"/>
    <property type="evidence" value="ECO:0007669"/>
    <property type="project" value="TreeGrafter"/>
</dbReference>
<name>A0A8U0N689_MUSPF</name>
<dbReference type="InterPro" id="IPR029060">
    <property type="entry name" value="PIN-like_dom_sf"/>
</dbReference>
<feature type="compositionally biased region" description="Basic and acidic residues" evidence="3">
    <location>
        <begin position="203"/>
        <end position="215"/>
    </location>
</feature>
<feature type="region of interest" description="Disordered" evidence="3">
    <location>
        <begin position="293"/>
        <end position="324"/>
    </location>
</feature>
<proteinExistence type="inferred from homology"/>
<evidence type="ECO:0000313" key="5">
    <source>
        <dbReference type="Proteomes" id="UP000000715"/>
    </source>
</evidence>
<organism evidence="5 6">
    <name type="scientific">Mustela putorius furo</name>
    <name type="common">European domestic ferret</name>
    <name type="synonym">Mustela furo</name>
    <dbReference type="NCBI Taxonomy" id="9669"/>
    <lineage>
        <taxon>Eukaryota</taxon>
        <taxon>Metazoa</taxon>
        <taxon>Chordata</taxon>
        <taxon>Craniata</taxon>
        <taxon>Vertebrata</taxon>
        <taxon>Euteleostomi</taxon>
        <taxon>Mammalia</taxon>
        <taxon>Eutheria</taxon>
        <taxon>Laurasiatheria</taxon>
        <taxon>Carnivora</taxon>
        <taxon>Caniformia</taxon>
        <taxon>Musteloidea</taxon>
        <taxon>Mustelidae</taxon>
        <taxon>Mustelinae</taxon>
        <taxon>Mustela</taxon>
    </lineage>
</organism>
<dbReference type="SMART" id="SM00670">
    <property type="entry name" value="PINc"/>
    <property type="match status" value="1"/>
</dbReference>
<dbReference type="RefSeq" id="XP_004768016.1">
    <property type="nucleotide sequence ID" value="XM_004767959.3"/>
</dbReference>
<feature type="compositionally biased region" description="Polar residues" evidence="3">
    <location>
        <begin position="256"/>
        <end position="273"/>
    </location>
</feature>
<feature type="domain" description="PIN" evidence="4">
    <location>
        <begin position="544"/>
        <end position="671"/>
    </location>
</feature>
<dbReference type="SUPFAM" id="SSF88723">
    <property type="entry name" value="PIN domain-like"/>
    <property type="match status" value="1"/>
</dbReference>
<evidence type="ECO:0000256" key="3">
    <source>
        <dbReference type="SAM" id="MobiDB-lite"/>
    </source>
</evidence>
<feature type="region of interest" description="Disordered" evidence="3">
    <location>
        <begin position="70"/>
        <end position="215"/>
    </location>
</feature>
<dbReference type="OrthoDB" id="548295at2759"/>
<gene>
    <name evidence="6" type="primary">SWT1</name>
</gene>
<dbReference type="Gene3D" id="3.40.50.1010">
    <property type="entry name" value="5'-nuclease"/>
    <property type="match status" value="1"/>
</dbReference>
<dbReference type="KEGG" id="mpuf:101691836"/>
<dbReference type="PANTHER" id="PTHR16161">
    <property type="entry name" value="TRANSCRIPTIONAL PROTEIN SWT1"/>
    <property type="match status" value="1"/>
</dbReference>